<accession>A0A5N5DC14</accession>
<dbReference type="Proteomes" id="UP000325902">
    <property type="component" value="Unassembled WGS sequence"/>
</dbReference>
<evidence type="ECO:0000256" key="1">
    <source>
        <dbReference type="ARBA" id="ARBA00022741"/>
    </source>
</evidence>
<dbReference type="GO" id="GO:0005525">
    <property type="term" value="F:GTP binding"/>
    <property type="evidence" value="ECO:0007669"/>
    <property type="project" value="UniProtKB-KW"/>
</dbReference>
<reference evidence="4 5" key="1">
    <citation type="journal article" date="2019" name="Sci. Rep.">
        <title>A multi-omics analysis of the grapevine pathogen Lasiodiplodia theobromae reveals that temperature affects the expression of virulence- and pathogenicity-related genes.</title>
        <authorList>
            <person name="Felix C."/>
            <person name="Meneses R."/>
            <person name="Goncalves M.F.M."/>
            <person name="Tilleman L."/>
            <person name="Duarte A.S."/>
            <person name="Jorrin-Novo J.V."/>
            <person name="Van de Peer Y."/>
            <person name="Deforce D."/>
            <person name="Van Nieuwerburgh F."/>
            <person name="Esteves A.C."/>
            <person name="Alves A."/>
        </authorList>
    </citation>
    <scope>NUCLEOTIDE SEQUENCE [LARGE SCALE GENOMIC DNA]</scope>
    <source>
        <strain evidence="4 5">LA-SOL3</strain>
    </source>
</reference>
<dbReference type="Pfam" id="PF00071">
    <property type="entry name" value="Ras"/>
    <property type="match status" value="1"/>
</dbReference>
<feature type="region of interest" description="Disordered" evidence="3">
    <location>
        <begin position="1"/>
        <end position="54"/>
    </location>
</feature>
<comment type="caution">
    <text evidence="4">The sequence shown here is derived from an EMBL/GenBank/DDBJ whole genome shotgun (WGS) entry which is preliminary data.</text>
</comment>
<keyword evidence="5" id="KW-1185">Reference proteome</keyword>
<protein>
    <submittedName>
        <fullName evidence="4">Ras-like protein RAS1</fullName>
    </submittedName>
</protein>
<gene>
    <name evidence="4" type="primary">RAS1_0</name>
    <name evidence="4" type="ORF">DBV05_g6650</name>
</gene>
<proteinExistence type="predicted"/>
<dbReference type="SMART" id="SM00173">
    <property type="entry name" value="RAS"/>
    <property type="match status" value="1"/>
</dbReference>
<evidence type="ECO:0000313" key="5">
    <source>
        <dbReference type="Proteomes" id="UP000325902"/>
    </source>
</evidence>
<dbReference type="GO" id="GO:0016020">
    <property type="term" value="C:membrane"/>
    <property type="evidence" value="ECO:0007669"/>
    <property type="project" value="InterPro"/>
</dbReference>
<feature type="compositionally biased region" description="Low complexity" evidence="3">
    <location>
        <begin position="9"/>
        <end position="19"/>
    </location>
</feature>
<dbReference type="Gene3D" id="3.40.50.300">
    <property type="entry name" value="P-loop containing nucleotide triphosphate hydrolases"/>
    <property type="match status" value="1"/>
</dbReference>
<evidence type="ECO:0000256" key="3">
    <source>
        <dbReference type="SAM" id="MobiDB-lite"/>
    </source>
</evidence>
<dbReference type="PROSITE" id="PS51419">
    <property type="entry name" value="RAB"/>
    <property type="match status" value="1"/>
</dbReference>
<dbReference type="InterPro" id="IPR020849">
    <property type="entry name" value="Small_GTPase_Ras-type"/>
</dbReference>
<dbReference type="SMART" id="SM00175">
    <property type="entry name" value="RAB"/>
    <property type="match status" value="1"/>
</dbReference>
<dbReference type="PRINTS" id="PR00449">
    <property type="entry name" value="RASTRNSFRMNG"/>
</dbReference>
<sequence length="250" mass="27370">MKSKHSAGSTVSSIRSLSSRDGQLSIESVSSPSSQPQSSSAPLDNGAPANPNRMRDNFKITVMGSKGVGKSELVRKYAYGHTHFRFSPGDRISGSKLVKLSNGDDYMLSVNDTFSVHMDTPIAAHQIGQADGVMLVFAPTSRESIDTVINVFNFIASQFRDAKGRKTLPVVFVANKIDLELPDEQFANLQRGANFAKERGIPYFETSALTEKGIDDAFRGVAERIVAAKKEKQKEPDDLFTKLKRKLQGK</sequence>
<keyword evidence="2" id="KW-0342">GTP-binding</keyword>
<name>A0A5N5DC14_9PEZI</name>
<dbReference type="EMBL" id="VCHE01000040">
    <property type="protein sequence ID" value="KAB2574712.1"/>
    <property type="molecule type" value="Genomic_DNA"/>
</dbReference>
<dbReference type="GO" id="GO:0003924">
    <property type="term" value="F:GTPase activity"/>
    <property type="evidence" value="ECO:0007669"/>
    <property type="project" value="InterPro"/>
</dbReference>
<evidence type="ECO:0000256" key="2">
    <source>
        <dbReference type="ARBA" id="ARBA00023134"/>
    </source>
</evidence>
<dbReference type="AlphaFoldDB" id="A0A5N5DC14"/>
<dbReference type="InterPro" id="IPR027417">
    <property type="entry name" value="P-loop_NTPase"/>
</dbReference>
<dbReference type="SUPFAM" id="SSF52540">
    <property type="entry name" value="P-loop containing nucleoside triphosphate hydrolases"/>
    <property type="match status" value="1"/>
</dbReference>
<dbReference type="OrthoDB" id="265044at2759"/>
<dbReference type="InterPro" id="IPR001806">
    <property type="entry name" value="Small_GTPase"/>
</dbReference>
<evidence type="ECO:0000313" key="4">
    <source>
        <dbReference type="EMBL" id="KAB2574712.1"/>
    </source>
</evidence>
<dbReference type="PROSITE" id="PS51421">
    <property type="entry name" value="RAS"/>
    <property type="match status" value="1"/>
</dbReference>
<dbReference type="PANTHER" id="PTHR24070">
    <property type="entry name" value="RAS, DI-RAS, AND RHEB FAMILY MEMBERS OF SMALL GTPASE SUPERFAMILY"/>
    <property type="match status" value="1"/>
</dbReference>
<organism evidence="4 5">
    <name type="scientific">Lasiodiplodia theobromae</name>
    <dbReference type="NCBI Taxonomy" id="45133"/>
    <lineage>
        <taxon>Eukaryota</taxon>
        <taxon>Fungi</taxon>
        <taxon>Dikarya</taxon>
        <taxon>Ascomycota</taxon>
        <taxon>Pezizomycotina</taxon>
        <taxon>Dothideomycetes</taxon>
        <taxon>Dothideomycetes incertae sedis</taxon>
        <taxon>Botryosphaeriales</taxon>
        <taxon>Botryosphaeriaceae</taxon>
        <taxon>Lasiodiplodia</taxon>
    </lineage>
</organism>
<dbReference type="GO" id="GO:0007165">
    <property type="term" value="P:signal transduction"/>
    <property type="evidence" value="ECO:0007669"/>
    <property type="project" value="InterPro"/>
</dbReference>
<keyword evidence="1" id="KW-0547">Nucleotide-binding</keyword>
<feature type="compositionally biased region" description="Low complexity" evidence="3">
    <location>
        <begin position="28"/>
        <end position="40"/>
    </location>
</feature>